<proteinExistence type="inferred from homology"/>
<organism evidence="2 3">
    <name type="scientific">Muntiacus muntjak</name>
    <name type="common">Barking deer</name>
    <name type="synonym">Indian muntjac</name>
    <dbReference type="NCBI Taxonomy" id="9888"/>
    <lineage>
        <taxon>Eukaryota</taxon>
        <taxon>Metazoa</taxon>
        <taxon>Chordata</taxon>
        <taxon>Craniata</taxon>
        <taxon>Vertebrata</taxon>
        <taxon>Euteleostomi</taxon>
        <taxon>Mammalia</taxon>
        <taxon>Eutheria</taxon>
        <taxon>Laurasiatheria</taxon>
        <taxon>Artiodactyla</taxon>
        <taxon>Ruminantia</taxon>
        <taxon>Pecora</taxon>
        <taxon>Cervidae</taxon>
        <taxon>Muntiacinae</taxon>
        <taxon>Muntiacus</taxon>
    </lineage>
</organism>
<name>A0A5N3VBL0_MUNMU</name>
<dbReference type="Pfam" id="PF15719">
    <property type="entry name" value="Rmp24-like"/>
    <property type="match status" value="1"/>
</dbReference>
<dbReference type="EMBL" id="VCEA01000002">
    <property type="protein sequence ID" value="KAB0346492.1"/>
    <property type="molecule type" value="Genomic_DNA"/>
</dbReference>
<evidence type="ECO:0000313" key="3">
    <source>
        <dbReference type="Proteomes" id="UP000326458"/>
    </source>
</evidence>
<sequence length="121" mass="13696">MITCKTCKRTVKHRDKSRSFLSALKSNPSTLTSKLSLKNPERKTHEIWNPKSWYISSKGKKSPTLIFRTPISGQSTPICSSKNGRETKKHLSQLKVLLSQSDSGTNPKVNFRNFSCVKDEL</sequence>
<evidence type="ECO:0000313" key="2">
    <source>
        <dbReference type="EMBL" id="KAB0346492.1"/>
    </source>
</evidence>
<evidence type="ECO:0000256" key="1">
    <source>
        <dbReference type="ARBA" id="ARBA00006160"/>
    </source>
</evidence>
<comment type="similarity">
    <text evidence="1">Belongs to the UPF0711 family.</text>
</comment>
<accession>A0A5N3VBL0</accession>
<dbReference type="Proteomes" id="UP000326458">
    <property type="component" value="Unassembled WGS sequence"/>
</dbReference>
<dbReference type="InterPro" id="IPR029779">
    <property type="entry name" value="Rmp24-like"/>
</dbReference>
<dbReference type="PANTHER" id="PTHR31402">
    <property type="entry name" value="UPF0711 PROTEIN C18ORF21"/>
    <property type="match status" value="1"/>
</dbReference>
<reference evidence="2 3" key="1">
    <citation type="submission" date="2019-06" db="EMBL/GenBank/DDBJ databases">
        <title>Discovery of a novel chromosome fission-fusion reversal in muntjac.</title>
        <authorList>
            <person name="Mudd A.B."/>
            <person name="Bredeson J.V."/>
            <person name="Baum R."/>
            <person name="Hockemeyer D."/>
            <person name="Rokhsar D.S."/>
        </authorList>
    </citation>
    <scope>NUCLEOTIDE SEQUENCE [LARGE SCALE GENOMIC DNA]</scope>
    <source>
        <strain evidence="2">UTSW_UCB_Mm</strain>
        <tissue evidence="2">Fibroblast cell line</tissue>
    </source>
</reference>
<keyword evidence="3" id="KW-1185">Reference proteome</keyword>
<dbReference type="AlphaFoldDB" id="A0A5N3VBL0"/>
<dbReference type="PANTHER" id="PTHR31402:SF2">
    <property type="entry name" value="UPF0711 PROTEIN C18ORF21"/>
    <property type="match status" value="1"/>
</dbReference>
<protein>
    <submittedName>
        <fullName evidence="2">Uncharacterized protein</fullName>
    </submittedName>
</protein>
<comment type="caution">
    <text evidence="2">The sequence shown here is derived from an EMBL/GenBank/DDBJ whole genome shotgun (WGS) entry which is preliminary data.</text>
</comment>
<gene>
    <name evidence="2" type="ORF">FD754_011349</name>
</gene>